<evidence type="ECO:0000256" key="1">
    <source>
        <dbReference type="SAM" id="SignalP"/>
    </source>
</evidence>
<organism evidence="3 4">
    <name type="scientific">Asticcacaulis aquaticus</name>
    <dbReference type="NCBI Taxonomy" id="2984212"/>
    <lineage>
        <taxon>Bacteria</taxon>
        <taxon>Pseudomonadati</taxon>
        <taxon>Pseudomonadota</taxon>
        <taxon>Alphaproteobacteria</taxon>
        <taxon>Caulobacterales</taxon>
        <taxon>Caulobacteraceae</taxon>
        <taxon>Asticcacaulis</taxon>
    </lineage>
</organism>
<comment type="caution">
    <text evidence="3">The sequence shown here is derived from an EMBL/GenBank/DDBJ whole genome shotgun (WGS) entry which is preliminary data.</text>
</comment>
<dbReference type="EMBL" id="JAQQKX010000008">
    <property type="protein sequence ID" value="MDC7683851.1"/>
    <property type="molecule type" value="Genomic_DNA"/>
</dbReference>
<dbReference type="Pfam" id="PF16036">
    <property type="entry name" value="Chalcone_3"/>
    <property type="match status" value="1"/>
</dbReference>
<accession>A0ABT5HUU2</accession>
<keyword evidence="3" id="KW-0413">Isomerase</keyword>
<dbReference type="Proteomes" id="UP001214854">
    <property type="component" value="Unassembled WGS sequence"/>
</dbReference>
<proteinExistence type="predicted"/>
<evidence type="ECO:0000259" key="2">
    <source>
        <dbReference type="Pfam" id="PF16036"/>
    </source>
</evidence>
<evidence type="ECO:0000313" key="4">
    <source>
        <dbReference type="Proteomes" id="UP001214854"/>
    </source>
</evidence>
<feature type="chain" id="PRO_5047412548" evidence="1">
    <location>
        <begin position="29"/>
        <end position="175"/>
    </location>
</feature>
<name>A0ABT5HUU2_9CAUL</name>
<keyword evidence="4" id="KW-1185">Reference proteome</keyword>
<gene>
    <name evidence="3" type="ORF">PQU92_11220</name>
</gene>
<reference evidence="3 4" key="1">
    <citation type="submission" date="2023-01" db="EMBL/GenBank/DDBJ databases">
        <title>Novel species of the genus Asticcacaulis isolated from rivers.</title>
        <authorList>
            <person name="Lu H."/>
        </authorList>
    </citation>
    <scope>NUCLEOTIDE SEQUENCE [LARGE SCALE GENOMIC DNA]</scope>
    <source>
        <strain evidence="3 4">BYS171W</strain>
    </source>
</reference>
<dbReference type="InterPro" id="IPR016087">
    <property type="entry name" value="Chalcone_isomerase"/>
</dbReference>
<feature type="domain" description="Chalcone isomerase" evidence="2">
    <location>
        <begin position="46"/>
        <end position="173"/>
    </location>
</feature>
<keyword evidence="1" id="KW-0732">Signal</keyword>
<dbReference type="RefSeq" id="WP_272748311.1">
    <property type="nucleotide sequence ID" value="NZ_JAQQKX010000008.1"/>
</dbReference>
<protein>
    <submittedName>
        <fullName evidence="3">Chalcone isomerase family protein</fullName>
    </submittedName>
</protein>
<dbReference type="GO" id="GO:0016853">
    <property type="term" value="F:isomerase activity"/>
    <property type="evidence" value="ECO:0007669"/>
    <property type="project" value="UniProtKB-KW"/>
</dbReference>
<evidence type="ECO:0000313" key="3">
    <source>
        <dbReference type="EMBL" id="MDC7683851.1"/>
    </source>
</evidence>
<sequence length="175" mass="19142">MTHVTRPLDRRLFLIVVTGLVVVPQAFAAVPGVADAQKMGTARYSAFGLSIFDATLYAPGGTYKTDAPFALRLDYLKSFGAARIVDNSVKEIRRQGFADEARLAAWKRQMSAIFPDIRKGDHIVGVRDQGGNTAFYHNGKAIGSIKDAQFTRHFFNIWLGPNAPAAFRQKLLGGA</sequence>
<feature type="signal peptide" evidence="1">
    <location>
        <begin position="1"/>
        <end position="28"/>
    </location>
</feature>